<feature type="non-terminal residue" evidence="1">
    <location>
        <position position="1"/>
    </location>
</feature>
<dbReference type="AlphaFoldDB" id="A0A9P1CFA0"/>
<dbReference type="EMBL" id="CAMXCT030001509">
    <property type="protein sequence ID" value="CAL4778061.1"/>
    <property type="molecule type" value="Genomic_DNA"/>
</dbReference>
<dbReference type="EMBL" id="CAMXCT010001509">
    <property type="protein sequence ID" value="CAI3990749.1"/>
    <property type="molecule type" value="Genomic_DNA"/>
</dbReference>
<evidence type="ECO:0000313" key="3">
    <source>
        <dbReference type="Proteomes" id="UP001152797"/>
    </source>
</evidence>
<keyword evidence="3" id="KW-1185">Reference proteome</keyword>
<dbReference type="Proteomes" id="UP001152797">
    <property type="component" value="Unassembled WGS sequence"/>
</dbReference>
<reference evidence="2 3" key="2">
    <citation type="submission" date="2024-05" db="EMBL/GenBank/DDBJ databases">
        <authorList>
            <person name="Chen Y."/>
            <person name="Shah S."/>
            <person name="Dougan E. K."/>
            <person name="Thang M."/>
            <person name="Chan C."/>
        </authorList>
    </citation>
    <scope>NUCLEOTIDE SEQUENCE [LARGE SCALE GENOMIC DNA]</scope>
</reference>
<dbReference type="Gene3D" id="1.25.10.10">
    <property type="entry name" value="Leucine-rich Repeat Variant"/>
    <property type="match status" value="1"/>
</dbReference>
<dbReference type="SUPFAM" id="SSF48371">
    <property type="entry name" value="ARM repeat"/>
    <property type="match status" value="1"/>
</dbReference>
<protein>
    <recommendedName>
        <fullName evidence="4">HEAT repeat domain-containing protein</fullName>
    </recommendedName>
</protein>
<dbReference type="OrthoDB" id="435703at2759"/>
<name>A0A9P1CFA0_9DINO</name>
<dbReference type="InterPro" id="IPR016024">
    <property type="entry name" value="ARM-type_fold"/>
</dbReference>
<organism evidence="1">
    <name type="scientific">Cladocopium goreaui</name>
    <dbReference type="NCBI Taxonomy" id="2562237"/>
    <lineage>
        <taxon>Eukaryota</taxon>
        <taxon>Sar</taxon>
        <taxon>Alveolata</taxon>
        <taxon>Dinophyceae</taxon>
        <taxon>Suessiales</taxon>
        <taxon>Symbiodiniaceae</taxon>
        <taxon>Cladocopium</taxon>
    </lineage>
</organism>
<evidence type="ECO:0008006" key="4">
    <source>
        <dbReference type="Google" id="ProtNLM"/>
    </source>
</evidence>
<evidence type="ECO:0000313" key="2">
    <source>
        <dbReference type="EMBL" id="CAL4778061.1"/>
    </source>
</evidence>
<dbReference type="InterPro" id="IPR011989">
    <property type="entry name" value="ARM-like"/>
</dbReference>
<sequence>MLNDFLTFMLCFLPDPRASVRKAAISAVEKIASNNTALQSLIFSRLDDAATSVRSTAILAAGRICDPQDQAIVRKLASFMEVADPSSQVAAQQALGRLLQRGSKAPLPVLQELLWHPSPQVRESANAALDRLPQQMQWL</sequence>
<comment type="caution">
    <text evidence="1">The sequence shown here is derived from an EMBL/GenBank/DDBJ whole genome shotgun (WGS) entry which is preliminary data.</text>
</comment>
<proteinExistence type="predicted"/>
<gene>
    <name evidence="1" type="ORF">C1SCF055_LOCUS17710</name>
</gene>
<evidence type="ECO:0000313" key="1">
    <source>
        <dbReference type="EMBL" id="CAI3990749.1"/>
    </source>
</evidence>
<dbReference type="EMBL" id="CAMXCT020001509">
    <property type="protein sequence ID" value="CAL1144124.1"/>
    <property type="molecule type" value="Genomic_DNA"/>
</dbReference>
<accession>A0A9P1CFA0</accession>
<reference evidence="1" key="1">
    <citation type="submission" date="2022-10" db="EMBL/GenBank/DDBJ databases">
        <authorList>
            <person name="Chen Y."/>
            <person name="Dougan E. K."/>
            <person name="Chan C."/>
            <person name="Rhodes N."/>
            <person name="Thang M."/>
        </authorList>
    </citation>
    <scope>NUCLEOTIDE SEQUENCE</scope>
</reference>